<gene>
    <name evidence="2" type="ORF">M6B38_128460</name>
</gene>
<dbReference type="AlphaFoldDB" id="A0AAX6G5Y4"/>
<accession>A0AAX6G5Y4</accession>
<name>A0AAX6G5Y4_IRIPA</name>
<comment type="caution">
    <text evidence="2">The sequence shown here is derived from an EMBL/GenBank/DDBJ whole genome shotgun (WGS) entry which is preliminary data.</text>
</comment>
<sequence length="283" mass="31183">MGKKKKKQAMQRSNVGSSSAGPEDVDQGKPQMDGSFRSPELHAAHLASLKTSHTITQEEFKKKHKEDELKTGEQEADEDRMMIENRAQLDAERARKLSLGRNRSTSKSHQENESKDEDSKIGSRRKRKVWSQTVQEETGDSQSPQPVESNMEETGDSQSSQPVESSNTWVQGGKDDSMDDTGSLASQPSLCSVAPPCAAPDPRLVEMMSTLKSLQQQLKQLQEMAKRCPAPPAAAPPPPPAPATPSGTTHVIPEAMYQMISAQFLDFLRREQSQPRPPPPSQQ</sequence>
<evidence type="ECO:0000313" key="3">
    <source>
        <dbReference type="Proteomes" id="UP001140949"/>
    </source>
</evidence>
<reference evidence="2" key="2">
    <citation type="submission" date="2023-04" db="EMBL/GenBank/DDBJ databases">
        <authorList>
            <person name="Bruccoleri R.E."/>
            <person name="Oakeley E.J."/>
            <person name="Faust A.-M."/>
            <person name="Dessus-Babus S."/>
            <person name="Altorfer M."/>
            <person name="Burckhardt D."/>
            <person name="Oertli M."/>
            <person name="Naumann U."/>
            <person name="Petersen F."/>
            <person name="Wong J."/>
        </authorList>
    </citation>
    <scope>NUCLEOTIDE SEQUENCE</scope>
    <source>
        <strain evidence="2">GSM-AAB239-AS_SAM_17_03QT</strain>
        <tissue evidence="2">Leaf</tissue>
    </source>
</reference>
<reference evidence="2" key="1">
    <citation type="journal article" date="2023" name="GigaByte">
        <title>Genome assembly of the bearded iris, Iris pallida Lam.</title>
        <authorList>
            <person name="Bruccoleri R.E."/>
            <person name="Oakeley E.J."/>
            <person name="Faust A.M.E."/>
            <person name="Altorfer M."/>
            <person name="Dessus-Babus S."/>
            <person name="Burckhardt D."/>
            <person name="Oertli M."/>
            <person name="Naumann U."/>
            <person name="Petersen F."/>
            <person name="Wong J."/>
        </authorList>
    </citation>
    <scope>NUCLEOTIDE SEQUENCE</scope>
    <source>
        <strain evidence="2">GSM-AAB239-AS_SAM_17_03QT</strain>
    </source>
</reference>
<evidence type="ECO:0000313" key="2">
    <source>
        <dbReference type="EMBL" id="KAJ6823591.1"/>
    </source>
</evidence>
<protein>
    <submittedName>
        <fullName evidence="2">Protein FAM133-like</fullName>
    </submittedName>
</protein>
<feature type="compositionally biased region" description="Polar residues" evidence="1">
    <location>
        <begin position="130"/>
        <end position="148"/>
    </location>
</feature>
<feature type="compositionally biased region" description="Basic and acidic residues" evidence="1">
    <location>
        <begin position="108"/>
        <end position="121"/>
    </location>
</feature>
<dbReference type="PANTHER" id="PTHR36021:SF1">
    <property type="entry name" value="COREPRESSOR"/>
    <property type="match status" value="1"/>
</dbReference>
<dbReference type="EMBL" id="JANAVB010022600">
    <property type="protein sequence ID" value="KAJ6823591.1"/>
    <property type="molecule type" value="Genomic_DNA"/>
</dbReference>
<feature type="compositionally biased region" description="Polar residues" evidence="1">
    <location>
        <begin position="10"/>
        <end position="20"/>
    </location>
</feature>
<organism evidence="2 3">
    <name type="scientific">Iris pallida</name>
    <name type="common">Sweet iris</name>
    <dbReference type="NCBI Taxonomy" id="29817"/>
    <lineage>
        <taxon>Eukaryota</taxon>
        <taxon>Viridiplantae</taxon>
        <taxon>Streptophyta</taxon>
        <taxon>Embryophyta</taxon>
        <taxon>Tracheophyta</taxon>
        <taxon>Spermatophyta</taxon>
        <taxon>Magnoliopsida</taxon>
        <taxon>Liliopsida</taxon>
        <taxon>Asparagales</taxon>
        <taxon>Iridaceae</taxon>
        <taxon>Iridoideae</taxon>
        <taxon>Irideae</taxon>
        <taxon>Iris</taxon>
    </lineage>
</organism>
<dbReference type="PANTHER" id="PTHR36021">
    <property type="entry name" value="COREPRESSOR"/>
    <property type="match status" value="1"/>
</dbReference>
<proteinExistence type="predicted"/>
<feature type="compositionally biased region" description="Polar residues" evidence="1">
    <location>
        <begin position="156"/>
        <end position="170"/>
    </location>
</feature>
<feature type="region of interest" description="Disordered" evidence="1">
    <location>
        <begin position="1"/>
        <end position="201"/>
    </location>
</feature>
<feature type="region of interest" description="Disordered" evidence="1">
    <location>
        <begin position="215"/>
        <end position="252"/>
    </location>
</feature>
<feature type="compositionally biased region" description="Pro residues" evidence="1">
    <location>
        <begin position="229"/>
        <end position="243"/>
    </location>
</feature>
<dbReference type="Proteomes" id="UP001140949">
    <property type="component" value="Unassembled WGS sequence"/>
</dbReference>
<keyword evidence="3" id="KW-1185">Reference proteome</keyword>
<evidence type="ECO:0000256" key="1">
    <source>
        <dbReference type="SAM" id="MobiDB-lite"/>
    </source>
</evidence>
<feature type="compositionally biased region" description="Basic and acidic residues" evidence="1">
    <location>
        <begin position="56"/>
        <end position="95"/>
    </location>
</feature>